<sequence>MGTEDPGADPEPKRADWTPKEVDALVRYLHRHRAERGDTGSFHQSTYANAADHIRPLLVSGKVKDHKNVSIKWGALKQTYNAIVTYRSKLGEHWDNERGANIGGALAAESWSKYVAANAQMKPFRNKGWEYLEFLEDIFPQG</sequence>
<reference evidence="1 2" key="1">
    <citation type="submission" date="2014-04" db="EMBL/GenBank/DDBJ databases">
        <authorList>
            <consortium name="DOE Joint Genome Institute"/>
            <person name="Kuo A."/>
            <person name="Kohler A."/>
            <person name="Costa M.D."/>
            <person name="Nagy L.G."/>
            <person name="Floudas D."/>
            <person name="Copeland A."/>
            <person name="Barry K.W."/>
            <person name="Cichocki N."/>
            <person name="Veneault-Fourrey C."/>
            <person name="LaButti K."/>
            <person name="Lindquist E.A."/>
            <person name="Lipzen A."/>
            <person name="Lundell T."/>
            <person name="Morin E."/>
            <person name="Murat C."/>
            <person name="Sun H."/>
            <person name="Tunlid A."/>
            <person name="Henrissat B."/>
            <person name="Grigoriev I.V."/>
            <person name="Hibbett D.S."/>
            <person name="Martin F."/>
            <person name="Nordberg H.P."/>
            <person name="Cantor M.N."/>
            <person name="Hua S.X."/>
        </authorList>
    </citation>
    <scope>NUCLEOTIDE SEQUENCE [LARGE SCALE GENOMIC DNA]</scope>
    <source>
        <strain evidence="1 2">441</strain>
    </source>
</reference>
<dbReference type="AlphaFoldDB" id="A0A0C9Z079"/>
<keyword evidence="2" id="KW-1185">Reference proteome</keyword>
<dbReference type="Proteomes" id="UP000054018">
    <property type="component" value="Unassembled WGS sequence"/>
</dbReference>
<dbReference type="OrthoDB" id="2690769at2759"/>
<accession>A0A0C9Z079</accession>
<evidence type="ECO:0000313" key="1">
    <source>
        <dbReference type="EMBL" id="KIK22416.1"/>
    </source>
</evidence>
<evidence type="ECO:0008006" key="3">
    <source>
        <dbReference type="Google" id="ProtNLM"/>
    </source>
</evidence>
<dbReference type="HOGENOM" id="CLU_082499_5_1_1"/>
<reference evidence="2" key="2">
    <citation type="submission" date="2015-01" db="EMBL/GenBank/DDBJ databases">
        <title>Evolutionary Origins and Diversification of the Mycorrhizal Mutualists.</title>
        <authorList>
            <consortium name="DOE Joint Genome Institute"/>
            <consortium name="Mycorrhizal Genomics Consortium"/>
            <person name="Kohler A."/>
            <person name="Kuo A."/>
            <person name="Nagy L.G."/>
            <person name="Floudas D."/>
            <person name="Copeland A."/>
            <person name="Barry K.W."/>
            <person name="Cichocki N."/>
            <person name="Veneault-Fourrey C."/>
            <person name="LaButti K."/>
            <person name="Lindquist E.A."/>
            <person name="Lipzen A."/>
            <person name="Lundell T."/>
            <person name="Morin E."/>
            <person name="Murat C."/>
            <person name="Riley R."/>
            <person name="Ohm R."/>
            <person name="Sun H."/>
            <person name="Tunlid A."/>
            <person name="Henrissat B."/>
            <person name="Grigoriev I.V."/>
            <person name="Hibbett D.S."/>
            <person name="Martin F."/>
        </authorList>
    </citation>
    <scope>NUCLEOTIDE SEQUENCE [LARGE SCALE GENOMIC DNA]</scope>
    <source>
        <strain evidence="2">441</strain>
    </source>
</reference>
<feature type="non-terminal residue" evidence="1">
    <location>
        <position position="1"/>
    </location>
</feature>
<name>A0A0C9Z079_9AGAM</name>
<proteinExistence type="predicted"/>
<protein>
    <recommendedName>
        <fullName evidence="3">Myb/SANT-like domain-containing protein</fullName>
    </recommendedName>
</protein>
<organism evidence="1 2">
    <name type="scientific">Pisolithus microcarpus 441</name>
    <dbReference type="NCBI Taxonomy" id="765257"/>
    <lineage>
        <taxon>Eukaryota</taxon>
        <taxon>Fungi</taxon>
        <taxon>Dikarya</taxon>
        <taxon>Basidiomycota</taxon>
        <taxon>Agaricomycotina</taxon>
        <taxon>Agaricomycetes</taxon>
        <taxon>Agaricomycetidae</taxon>
        <taxon>Boletales</taxon>
        <taxon>Sclerodermatineae</taxon>
        <taxon>Pisolithaceae</taxon>
        <taxon>Pisolithus</taxon>
    </lineage>
</organism>
<dbReference type="EMBL" id="KN833739">
    <property type="protein sequence ID" value="KIK22416.1"/>
    <property type="molecule type" value="Genomic_DNA"/>
</dbReference>
<evidence type="ECO:0000313" key="2">
    <source>
        <dbReference type="Proteomes" id="UP000054018"/>
    </source>
</evidence>
<dbReference type="STRING" id="765257.A0A0C9Z079"/>
<gene>
    <name evidence="1" type="ORF">PISMIDRAFT_102352</name>
</gene>